<evidence type="ECO:0000259" key="7">
    <source>
        <dbReference type="PROSITE" id="PS50089"/>
    </source>
</evidence>
<organism evidence="8 9">
    <name type="scientific">Lyophyllum shimeji</name>
    <name type="common">Hon-shimeji</name>
    <name type="synonym">Tricholoma shimeji</name>
    <dbReference type="NCBI Taxonomy" id="47721"/>
    <lineage>
        <taxon>Eukaryota</taxon>
        <taxon>Fungi</taxon>
        <taxon>Dikarya</taxon>
        <taxon>Basidiomycota</taxon>
        <taxon>Agaricomycotina</taxon>
        <taxon>Agaricomycetes</taxon>
        <taxon>Agaricomycetidae</taxon>
        <taxon>Agaricales</taxon>
        <taxon>Tricholomatineae</taxon>
        <taxon>Lyophyllaceae</taxon>
        <taxon>Lyophyllum</taxon>
    </lineage>
</organism>
<sequence>MPVTRTASRQQYLQDETERDLGSPREPAARTSATKRKRDAAAKAKPVALGEVIEISSDDEPPPQTNAALADLRRQLRKLKEENIRCKEDLSKSQRELLSARAEIVELRGSSAPGKGKGVLDISQLEDSVNCEVCTLRMWFPYILPECGHTFCQSCLQDWFSSTLAQFMNTHPHYDLNDPAPYLRQFQAMMHNRHILHNPHTAAYFAQFQQQTPQPQYTCPTCREPVKNRPVEDFTLKAIVRTVADATGEESPRKQGNSGRGKATAPVSRKDDLWAGYFPRAT</sequence>
<dbReference type="SMART" id="SM00184">
    <property type="entry name" value="RING"/>
    <property type="match status" value="1"/>
</dbReference>
<name>A0A9P3PJX4_LYOSH</name>
<protein>
    <submittedName>
        <fullName evidence="8">RING-type zinc-finger</fullName>
    </submittedName>
</protein>
<dbReference type="Proteomes" id="UP001063166">
    <property type="component" value="Unassembled WGS sequence"/>
</dbReference>
<evidence type="ECO:0000313" key="8">
    <source>
        <dbReference type="EMBL" id="GLB37303.1"/>
    </source>
</evidence>
<feature type="region of interest" description="Disordered" evidence="6">
    <location>
        <begin position="1"/>
        <end position="45"/>
    </location>
</feature>
<evidence type="ECO:0000256" key="4">
    <source>
        <dbReference type="PROSITE-ProRule" id="PRU00175"/>
    </source>
</evidence>
<keyword evidence="5" id="KW-0175">Coiled coil</keyword>
<comment type="caution">
    <text evidence="8">The sequence shown here is derived from an EMBL/GenBank/DDBJ whole genome shotgun (WGS) entry which is preliminary data.</text>
</comment>
<dbReference type="InterPro" id="IPR001841">
    <property type="entry name" value="Znf_RING"/>
</dbReference>
<accession>A0A9P3PJX4</accession>
<dbReference type="GO" id="GO:0008270">
    <property type="term" value="F:zinc ion binding"/>
    <property type="evidence" value="ECO:0007669"/>
    <property type="project" value="UniProtKB-KW"/>
</dbReference>
<dbReference type="Gene3D" id="3.30.40.10">
    <property type="entry name" value="Zinc/RING finger domain, C3HC4 (zinc finger)"/>
    <property type="match status" value="1"/>
</dbReference>
<dbReference type="OrthoDB" id="3219336at2759"/>
<gene>
    <name evidence="8" type="ORF">LshimejAT787_0403540</name>
</gene>
<proteinExistence type="predicted"/>
<feature type="compositionally biased region" description="Polar residues" evidence="6">
    <location>
        <begin position="1"/>
        <end position="14"/>
    </location>
</feature>
<feature type="region of interest" description="Disordered" evidence="6">
    <location>
        <begin position="245"/>
        <end position="269"/>
    </location>
</feature>
<evidence type="ECO:0000256" key="3">
    <source>
        <dbReference type="ARBA" id="ARBA00022833"/>
    </source>
</evidence>
<dbReference type="AlphaFoldDB" id="A0A9P3PJX4"/>
<keyword evidence="3" id="KW-0862">Zinc</keyword>
<evidence type="ECO:0000256" key="1">
    <source>
        <dbReference type="ARBA" id="ARBA00022723"/>
    </source>
</evidence>
<dbReference type="EMBL" id="BRPK01000004">
    <property type="protein sequence ID" value="GLB37303.1"/>
    <property type="molecule type" value="Genomic_DNA"/>
</dbReference>
<dbReference type="InterPro" id="IPR013083">
    <property type="entry name" value="Znf_RING/FYVE/PHD"/>
</dbReference>
<keyword evidence="1" id="KW-0479">Metal-binding</keyword>
<dbReference type="SUPFAM" id="SSF57850">
    <property type="entry name" value="RING/U-box"/>
    <property type="match status" value="1"/>
</dbReference>
<reference evidence="8" key="1">
    <citation type="submission" date="2022-07" db="EMBL/GenBank/DDBJ databases">
        <title>The genome of Lyophyllum shimeji provides insight into the initial evolution of ectomycorrhizal fungal genome.</title>
        <authorList>
            <person name="Kobayashi Y."/>
            <person name="Shibata T."/>
            <person name="Hirakawa H."/>
            <person name="Shigenobu S."/>
            <person name="Nishiyama T."/>
            <person name="Yamada A."/>
            <person name="Hasebe M."/>
            <person name="Kawaguchi M."/>
        </authorList>
    </citation>
    <scope>NUCLEOTIDE SEQUENCE</scope>
    <source>
        <strain evidence="8">AT787</strain>
    </source>
</reference>
<evidence type="ECO:0000256" key="5">
    <source>
        <dbReference type="SAM" id="Coils"/>
    </source>
</evidence>
<evidence type="ECO:0000256" key="2">
    <source>
        <dbReference type="ARBA" id="ARBA00022771"/>
    </source>
</evidence>
<keyword evidence="9" id="KW-1185">Reference proteome</keyword>
<evidence type="ECO:0000313" key="9">
    <source>
        <dbReference type="Proteomes" id="UP001063166"/>
    </source>
</evidence>
<feature type="coiled-coil region" evidence="5">
    <location>
        <begin position="69"/>
        <end position="96"/>
    </location>
</feature>
<dbReference type="InterPro" id="IPR027370">
    <property type="entry name" value="Znf-RING_euk"/>
</dbReference>
<dbReference type="PROSITE" id="PS50089">
    <property type="entry name" value="ZF_RING_2"/>
    <property type="match status" value="1"/>
</dbReference>
<dbReference type="Pfam" id="PF13445">
    <property type="entry name" value="zf-RING_UBOX"/>
    <property type="match status" value="1"/>
</dbReference>
<evidence type="ECO:0000256" key="6">
    <source>
        <dbReference type="SAM" id="MobiDB-lite"/>
    </source>
</evidence>
<dbReference type="PROSITE" id="PS00518">
    <property type="entry name" value="ZF_RING_1"/>
    <property type="match status" value="1"/>
</dbReference>
<dbReference type="InterPro" id="IPR017907">
    <property type="entry name" value="Znf_RING_CS"/>
</dbReference>
<feature type="domain" description="RING-type" evidence="7">
    <location>
        <begin position="131"/>
        <end position="223"/>
    </location>
</feature>
<keyword evidence="2 4" id="KW-0863">Zinc-finger</keyword>